<dbReference type="EMBL" id="BARV01042848">
    <property type="protein sequence ID" value="GAI51495.1"/>
    <property type="molecule type" value="Genomic_DNA"/>
</dbReference>
<accession>X1QKH5</accession>
<evidence type="ECO:0000313" key="1">
    <source>
        <dbReference type="EMBL" id="GAI51495.1"/>
    </source>
</evidence>
<feature type="non-terminal residue" evidence="1">
    <location>
        <position position="49"/>
    </location>
</feature>
<gene>
    <name evidence="1" type="ORF">S06H3_64241</name>
</gene>
<dbReference type="AlphaFoldDB" id="X1QKH5"/>
<organism evidence="1">
    <name type="scientific">marine sediment metagenome</name>
    <dbReference type="NCBI Taxonomy" id="412755"/>
    <lineage>
        <taxon>unclassified sequences</taxon>
        <taxon>metagenomes</taxon>
        <taxon>ecological metagenomes</taxon>
    </lineage>
</organism>
<name>X1QKH5_9ZZZZ</name>
<proteinExistence type="predicted"/>
<sequence>MINDFMLDNVPDAATGTPYALAIGSYTVSSARTDTKNRDLVLAMKFDEA</sequence>
<reference evidence="1" key="1">
    <citation type="journal article" date="2014" name="Front. Microbiol.">
        <title>High frequency of phylogenetically diverse reductive dehalogenase-homologous genes in deep subseafloor sedimentary metagenomes.</title>
        <authorList>
            <person name="Kawai M."/>
            <person name="Futagami T."/>
            <person name="Toyoda A."/>
            <person name="Takaki Y."/>
            <person name="Nishi S."/>
            <person name="Hori S."/>
            <person name="Arai W."/>
            <person name="Tsubouchi T."/>
            <person name="Morono Y."/>
            <person name="Uchiyama I."/>
            <person name="Ito T."/>
            <person name="Fujiyama A."/>
            <person name="Inagaki F."/>
            <person name="Takami H."/>
        </authorList>
    </citation>
    <scope>NUCLEOTIDE SEQUENCE</scope>
    <source>
        <strain evidence="1">Expedition CK06-06</strain>
    </source>
</reference>
<comment type="caution">
    <text evidence="1">The sequence shown here is derived from an EMBL/GenBank/DDBJ whole genome shotgun (WGS) entry which is preliminary data.</text>
</comment>
<protein>
    <submittedName>
        <fullName evidence="1">Uncharacterized protein</fullName>
    </submittedName>
</protein>